<sequence length="245" mass="26412">MTPTKRRWASIGLLALCAPMFPAAAIAASLQVAPTRLELRPAQTSEALWLTNTGTAPMKVQIRVFGWQQADGEDQLVETQDIQPSPPVHDLAAGQQQLVRLVRMAPAESAAQQAYRVVVDELPRLDPDARGMQFVLRYSVPLFLQPADADGLKPRLAARALPMPDGTPGLEVRNEGDGYAQLADVAIGDPQRPRILRPGLVGYVLPGQVMHWNLDTASLPEAPTFSAKINGEPAQTALPATPPAR</sequence>
<dbReference type="InterPro" id="IPR016147">
    <property type="entry name" value="Pili_assmbl_chaperone_N"/>
</dbReference>
<dbReference type="Gene3D" id="2.60.40.10">
    <property type="entry name" value="Immunoglobulins"/>
    <property type="match status" value="1"/>
</dbReference>
<keyword evidence="1" id="KW-0732">Signal</keyword>
<dbReference type="AlphaFoldDB" id="A0A0R0D9G4"/>
<dbReference type="Pfam" id="PF00345">
    <property type="entry name" value="PapD_N"/>
    <property type="match status" value="1"/>
</dbReference>
<dbReference type="Proteomes" id="UP000051386">
    <property type="component" value="Unassembled WGS sequence"/>
</dbReference>
<evidence type="ECO:0000259" key="2">
    <source>
        <dbReference type="Pfam" id="PF00345"/>
    </source>
</evidence>
<feature type="domain" description="Pili assembly chaperone N-terminal" evidence="2">
    <location>
        <begin position="30"/>
        <end position="148"/>
    </location>
</feature>
<feature type="chain" id="PRO_5006395321" evidence="1">
    <location>
        <begin position="28"/>
        <end position="245"/>
    </location>
</feature>
<comment type="caution">
    <text evidence="3">The sequence shown here is derived from an EMBL/GenBank/DDBJ whole genome shotgun (WGS) entry which is preliminary data.</text>
</comment>
<dbReference type="InterPro" id="IPR050643">
    <property type="entry name" value="Periplasmic_pilus_chap"/>
</dbReference>
<evidence type="ECO:0000313" key="3">
    <source>
        <dbReference type="EMBL" id="KRG74778.1"/>
    </source>
</evidence>
<feature type="signal peptide" evidence="1">
    <location>
        <begin position="1"/>
        <end position="27"/>
    </location>
</feature>
<dbReference type="EMBL" id="LDJK01000020">
    <property type="protein sequence ID" value="KRG74778.1"/>
    <property type="molecule type" value="Genomic_DNA"/>
</dbReference>
<dbReference type="PANTHER" id="PTHR30251:SF4">
    <property type="entry name" value="SLR1668 PROTEIN"/>
    <property type="match status" value="1"/>
</dbReference>
<name>A0A0R0D9G4_9GAMM</name>
<dbReference type="InterPro" id="IPR008962">
    <property type="entry name" value="PapD-like_sf"/>
</dbReference>
<proteinExistence type="predicted"/>
<accession>A0A0R0D9G4</accession>
<dbReference type="InterPro" id="IPR013783">
    <property type="entry name" value="Ig-like_fold"/>
</dbReference>
<reference evidence="3 4" key="1">
    <citation type="submission" date="2015-05" db="EMBL/GenBank/DDBJ databases">
        <title>Genome sequencing and analysis of members of genus Stenotrophomonas.</title>
        <authorList>
            <person name="Patil P.P."/>
            <person name="Midha S."/>
            <person name="Patil P.B."/>
        </authorList>
    </citation>
    <scope>NUCLEOTIDE SEQUENCE [LARGE SCALE GENOMIC DNA]</scope>
    <source>
        <strain evidence="3 4">DSM 21508</strain>
    </source>
</reference>
<evidence type="ECO:0000256" key="1">
    <source>
        <dbReference type="SAM" id="SignalP"/>
    </source>
</evidence>
<gene>
    <name evidence="3" type="ORF">ABB28_06530</name>
</gene>
<organism evidence="3 4">
    <name type="scientific">Stenotrophomonas chelatiphaga</name>
    <dbReference type="NCBI Taxonomy" id="517011"/>
    <lineage>
        <taxon>Bacteria</taxon>
        <taxon>Pseudomonadati</taxon>
        <taxon>Pseudomonadota</taxon>
        <taxon>Gammaproteobacteria</taxon>
        <taxon>Lysobacterales</taxon>
        <taxon>Lysobacteraceae</taxon>
        <taxon>Stenotrophomonas</taxon>
    </lineage>
</organism>
<protein>
    <submittedName>
        <fullName evidence="3">Pilus assembly protein</fullName>
    </submittedName>
</protein>
<dbReference type="SUPFAM" id="SSF49354">
    <property type="entry name" value="PapD-like"/>
    <property type="match status" value="1"/>
</dbReference>
<evidence type="ECO:0000313" key="4">
    <source>
        <dbReference type="Proteomes" id="UP000051386"/>
    </source>
</evidence>
<dbReference type="GO" id="GO:0071555">
    <property type="term" value="P:cell wall organization"/>
    <property type="evidence" value="ECO:0007669"/>
    <property type="project" value="InterPro"/>
</dbReference>
<keyword evidence="4" id="KW-1185">Reference proteome</keyword>
<dbReference type="PANTHER" id="PTHR30251">
    <property type="entry name" value="PILUS ASSEMBLY CHAPERONE"/>
    <property type="match status" value="1"/>
</dbReference>
<dbReference type="RefSeq" id="WP_057507865.1">
    <property type="nucleotide sequence ID" value="NZ_LDJK01000020.1"/>
</dbReference>
<dbReference type="GO" id="GO:0030288">
    <property type="term" value="C:outer membrane-bounded periplasmic space"/>
    <property type="evidence" value="ECO:0007669"/>
    <property type="project" value="InterPro"/>
</dbReference>
<dbReference type="PATRIC" id="fig|517011.3.peg.926"/>